<evidence type="ECO:0000256" key="11">
    <source>
        <dbReference type="RuleBase" id="RU362031"/>
    </source>
</evidence>
<keyword evidence="14" id="KW-1185">Reference proteome</keyword>
<feature type="domain" description="PDZ" evidence="12">
    <location>
        <begin position="138"/>
        <end position="217"/>
    </location>
</feature>
<evidence type="ECO:0000256" key="2">
    <source>
        <dbReference type="ARBA" id="ARBA00004141"/>
    </source>
</evidence>
<dbReference type="Pfam" id="PF17820">
    <property type="entry name" value="PDZ_6"/>
    <property type="match status" value="1"/>
</dbReference>
<dbReference type="SMART" id="SM00228">
    <property type="entry name" value="PDZ"/>
    <property type="match status" value="1"/>
</dbReference>
<evidence type="ECO:0000256" key="9">
    <source>
        <dbReference type="ARBA" id="ARBA00023049"/>
    </source>
</evidence>
<keyword evidence="4 13" id="KW-0645">Protease</keyword>
<evidence type="ECO:0000256" key="6">
    <source>
        <dbReference type="ARBA" id="ARBA00022801"/>
    </source>
</evidence>
<dbReference type="Pfam" id="PF02163">
    <property type="entry name" value="Peptidase_M50"/>
    <property type="match status" value="1"/>
</dbReference>
<keyword evidence="10 11" id="KW-0472">Membrane</keyword>
<reference evidence="13 14" key="1">
    <citation type="submission" date="2017-04" db="EMBL/GenBank/DDBJ databases">
        <authorList>
            <person name="Afonso C.L."/>
            <person name="Miller P.J."/>
            <person name="Scott M.A."/>
            <person name="Spackman E."/>
            <person name="Goraichik I."/>
            <person name="Dimitrov K.M."/>
            <person name="Suarez D.L."/>
            <person name="Swayne D.E."/>
        </authorList>
    </citation>
    <scope>NUCLEOTIDE SEQUENCE [LARGE SCALE GENOMIC DNA]</scope>
    <source>
        <strain evidence="13 14">CGMCC 1.10972</strain>
    </source>
</reference>
<dbReference type="GO" id="GO:0016020">
    <property type="term" value="C:membrane"/>
    <property type="evidence" value="ECO:0007669"/>
    <property type="project" value="UniProtKB-SubCell"/>
</dbReference>
<dbReference type="GO" id="GO:0004222">
    <property type="term" value="F:metalloendopeptidase activity"/>
    <property type="evidence" value="ECO:0007669"/>
    <property type="project" value="InterPro"/>
</dbReference>
<evidence type="ECO:0000256" key="5">
    <source>
        <dbReference type="ARBA" id="ARBA00022692"/>
    </source>
</evidence>
<keyword evidence="11" id="KW-0479">Metal-binding</keyword>
<dbReference type="InterPro" id="IPR001478">
    <property type="entry name" value="PDZ"/>
</dbReference>
<gene>
    <name evidence="13" type="ORF">SAMN06297251_101423</name>
</gene>
<dbReference type="AlphaFoldDB" id="A0A1W1YKR4"/>
<dbReference type="OrthoDB" id="9782003at2"/>
<dbReference type="PANTHER" id="PTHR42837">
    <property type="entry name" value="REGULATOR OF SIGMA-E PROTEASE RSEP"/>
    <property type="match status" value="1"/>
</dbReference>
<dbReference type="GO" id="GO:0006508">
    <property type="term" value="P:proteolysis"/>
    <property type="evidence" value="ECO:0007669"/>
    <property type="project" value="UniProtKB-KW"/>
</dbReference>
<keyword evidence="8 11" id="KW-1133">Transmembrane helix</keyword>
<dbReference type="Gene3D" id="2.30.42.10">
    <property type="match status" value="1"/>
</dbReference>
<keyword evidence="9 11" id="KW-0482">Metalloprotease</keyword>
<dbReference type="PANTHER" id="PTHR42837:SF2">
    <property type="entry name" value="MEMBRANE METALLOPROTEASE ARASP2, CHLOROPLASTIC-RELATED"/>
    <property type="match status" value="1"/>
</dbReference>
<evidence type="ECO:0000313" key="13">
    <source>
        <dbReference type="EMBL" id="SMC36785.1"/>
    </source>
</evidence>
<dbReference type="NCBIfam" id="TIGR00054">
    <property type="entry name" value="RIP metalloprotease RseP"/>
    <property type="match status" value="1"/>
</dbReference>
<evidence type="ECO:0000256" key="10">
    <source>
        <dbReference type="ARBA" id="ARBA00023136"/>
    </source>
</evidence>
<dbReference type="CDD" id="cd06163">
    <property type="entry name" value="S2P-M50_PDZ_RseP-like"/>
    <property type="match status" value="1"/>
</dbReference>
<name>A0A1W1YKR4_9HYPH</name>
<evidence type="ECO:0000256" key="4">
    <source>
        <dbReference type="ARBA" id="ARBA00022670"/>
    </source>
</evidence>
<dbReference type="GO" id="GO:0046872">
    <property type="term" value="F:metal ion binding"/>
    <property type="evidence" value="ECO:0007669"/>
    <property type="project" value="UniProtKB-KW"/>
</dbReference>
<dbReference type="InterPro" id="IPR004387">
    <property type="entry name" value="Pept_M50_Zn"/>
</dbReference>
<comment type="subcellular location">
    <subcellularLocation>
        <location evidence="2">Membrane</location>
        <topology evidence="2">Multi-pass membrane protein</topology>
    </subcellularLocation>
</comment>
<keyword evidence="7 11" id="KW-0862">Zinc</keyword>
<dbReference type="SUPFAM" id="SSF50156">
    <property type="entry name" value="PDZ domain-like"/>
    <property type="match status" value="1"/>
</dbReference>
<dbReference type="RefSeq" id="WP_084408290.1">
    <property type="nucleotide sequence ID" value="NZ_FWXR01000001.1"/>
</dbReference>
<dbReference type="STRING" id="937218.SAMN06297251_101423"/>
<organism evidence="13 14">
    <name type="scientific">Fulvimarina manganoxydans</name>
    <dbReference type="NCBI Taxonomy" id="937218"/>
    <lineage>
        <taxon>Bacteria</taxon>
        <taxon>Pseudomonadati</taxon>
        <taxon>Pseudomonadota</taxon>
        <taxon>Alphaproteobacteria</taxon>
        <taxon>Hyphomicrobiales</taxon>
        <taxon>Aurantimonadaceae</taxon>
        <taxon>Fulvimarina</taxon>
    </lineage>
</organism>
<accession>A0A1W1YKR4</accession>
<keyword evidence="5 11" id="KW-0812">Transmembrane</keyword>
<evidence type="ECO:0000313" key="14">
    <source>
        <dbReference type="Proteomes" id="UP000192656"/>
    </source>
</evidence>
<dbReference type="EC" id="3.4.24.-" evidence="11"/>
<keyword evidence="6 11" id="KW-0378">Hydrolase</keyword>
<evidence type="ECO:0000256" key="7">
    <source>
        <dbReference type="ARBA" id="ARBA00022833"/>
    </source>
</evidence>
<comment type="similarity">
    <text evidence="3 11">Belongs to the peptidase M50B family.</text>
</comment>
<dbReference type="InterPro" id="IPR041489">
    <property type="entry name" value="PDZ_6"/>
</dbReference>
<dbReference type="CDD" id="cd23081">
    <property type="entry name" value="cpPDZ_EcRseP-like"/>
    <property type="match status" value="1"/>
</dbReference>
<evidence type="ECO:0000259" key="12">
    <source>
        <dbReference type="PROSITE" id="PS50106"/>
    </source>
</evidence>
<evidence type="ECO:0000256" key="3">
    <source>
        <dbReference type="ARBA" id="ARBA00007931"/>
    </source>
</evidence>
<sequence length="379" mass="40803">MEAGLGLGSIWNGGLMYIIPFLFVLTIIVFFHELGHYLVGRWCGIRSLAFSVGFGPEIVGFTDRQGTRWKLSAIPLGGYVKFLGDENAASVPDRSAVARMSEKEAREAFPTASVGRRAATVAAGPIANFILAIAIFAGVAYVQGRPVADPIVSEVVEGSPAEEAGFEAGDRVLATDGQPVTYFSDLQKYVTARPDQPIVVTVERDGKPIELTVTPRTEERDDGFGKTFNVPVVGIVARGTESSFRVEELGPVESLRYGVEQTWFVTERTVNFIGEVFTGRQNADQIGGPIRIAQVSGEVSTLGLGALLNLAALLSVSIGLLNLMPVPMLDGGHLLFYAFEAVRGRPLSEQVQEVGFKIGLALVMMLMVFAFWNDISGLV</sequence>
<evidence type="ECO:0000256" key="8">
    <source>
        <dbReference type="ARBA" id="ARBA00022989"/>
    </source>
</evidence>
<feature type="transmembrane region" description="Helical" evidence="11">
    <location>
        <begin position="301"/>
        <end position="324"/>
    </location>
</feature>
<proteinExistence type="inferred from homology"/>
<evidence type="ECO:0000256" key="1">
    <source>
        <dbReference type="ARBA" id="ARBA00001947"/>
    </source>
</evidence>
<dbReference type="InterPro" id="IPR036034">
    <property type="entry name" value="PDZ_sf"/>
</dbReference>
<protein>
    <recommendedName>
        <fullName evidence="11">Zinc metalloprotease</fullName>
        <ecNumber evidence="11">3.4.24.-</ecNumber>
    </recommendedName>
</protein>
<dbReference type="EMBL" id="FWXR01000001">
    <property type="protein sequence ID" value="SMC36785.1"/>
    <property type="molecule type" value="Genomic_DNA"/>
</dbReference>
<feature type="transmembrane region" description="Helical" evidence="11">
    <location>
        <begin position="14"/>
        <end position="31"/>
    </location>
</feature>
<comment type="cofactor">
    <cofactor evidence="1 11">
        <name>Zn(2+)</name>
        <dbReference type="ChEBI" id="CHEBI:29105"/>
    </cofactor>
</comment>
<dbReference type="InterPro" id="IPR008915">
    <property type="entry name" value="Peptidase_M50"/>
</dbReference>
<dbReference type="PROSITE" id="PS50106">
    <property type="entry name" value="PDZ"/>
    <property type="match status" value="1"/>
</dbReference>
<feature type="transmembrane region" description="Helical" evidence="11">
    <location>
        <begin position="354"/>
        <end position="372"/>
    </location>
</feature>
<dbReference type="Proteomes" id="UP000192656">
    <property type="component" value="Unassembled WGS sequence"/>
</dbReference>